<dbReference type="Proteomes" id="UP000465609">
    <property type="component" value="Chromosome"/>
</dbReference>
<gene>
    <name evidence="1" type="ORF">MAUB_47850</name>
</gene>
<keyword evidence="2" id="KW-1185">Reference proteome</keyword>
<evidence type="ECO:0000313" key="2">
    <source>
        <dbReference type="Proteomes" id="UP000465609"/>
    </source>
</evidence>
<evidence type="ECO:0000313" key="1">
    <source>
        <dbReference type="EMBL" id="BBX86912.1"/>
    </source>
</evidence>
<reference evidence="1 2" key="1">
    <citation type="journal article" date="2019" name="Emerg. Microbes Infect.">
        <title>Comprehensive subspecies identification of 175 nontuberculous mycobacteria species based on 7547 genomic profiles.</title>
        <authorList>
            <person name="Matsumoto Y."/>
            <person name="Kinjo T."/>
            <person name="Motooka D."/>
            <person name="Nabeya D."/>
            <person name="Jung N."/>
            <person name="Uechi K."/>
            <person name="Horii T."/>
            <person name="Iida T."/>
            <person name="Fujita J."/>
            <person name="Nakamura S."/>
        </authorList>
    </citation>
    <scope>NUCLEOTIDE SEQUENCE [LARGE SCALE GENOMIC DNA]</scope>
    <source>
        <strain evidence="1 2">JCM 15296</strain>
    </source>
</reference>
<protein>
    <submittedName>
        <fullName evidence="1">Uncharacterized protein</fullName>
    </submittedName>
</protein>
<accession>A0ABN5YYA4</accession>
<name>A0ABN5YYA4_9MYCO</name>
<dbReference type="EMBL" id="AP022577">
    <property type="protein sequence ID" value="BBX86912.1"/>
    <property type="molecule type" value="Genomic_DNA"/>
</dbReference>
<organism evidence="1 2">
    <name type="scientific">Mycolicibacterium aubagnense</name>
    <dbReference type="NCBI Taxonomy" id="319707"/>
    <lineage>
        <taxon>Bacteria</taxon>
        <taxon>Bacillati</taxon>
        <taxon>Actinomycetota</taxon>
        <taxon>Actinomycetes</taxon>
        <taxon>Mycobacteriales</taxon>
        <taxon>Mycobacteriaceae</taxon>
        <taxon>Mycolicibacterium</taxon>
    </lineage>
</organism>
<proteinExistence type="predicted"/>
<sequence>MNSDSLPLTANVNDQAEELTRAFCEFQSQPADHWRRASFRKTFRIMLEHDRYEFGDIMTVIAHLRSLESYIDDSRYQFAFDLRREYRRLHEQVVDLLNARGAARPATGATTERV</sequence>